<dbReference type="NCBIfam" id="TIGR00654">
    <property type="entry name" value="PhzF_family"/>
    <property type="match status" value="1"/>
</dbReference>
<dbReference type="STRING" id="3983.A0A2C9WN44"/>
<dbReference type="GO" id="GO:0005737">
    <property type="term" value="C:cytoplasm"/>
    <property type="evidence" value="ECO:0000318"/>
    <property type="project" value="GO_Central"/>
</dbReference>
<proteinExistence type="inferred from homology"/>
<evidence type="ECO:0000313" key="3">
    <source>
        <dbReference type="EMBL" id="OAY61686.1"/>
    </source>
</evidence>
<comment type="caution">
    <text evidence="3">The sequence shown here is derived from an EMBL/GenBank/DDBJ whole genome shotgun (WGS) entry which is preliminary data.</text>
</comment>
<dbReference type="SUPFAM" id="SSF54506">
    <property type="entry name" value="Diaminopimelate epimerase-like"/>
    <property type="match status" value="1"/>
</dbReference>
<dbReference type="AlphaFoldDB" id="A0A2C9WN44"/>
<dbReference type="InterPro" id="IPR003719">
    <property type="entry name" value="Phenazine_PhzF-like"/>
</dbReference>
<protein>
    <submittedName>
        <fullName evidence="3">Uncharacterized protein</fullName>
    </submittedName>
</protein>
<dbReference type="PANTHER" id="PTHR13774:SF17">
    <property type="entry name" value="PHENAZINE BIOSYNTHESIS-LIKE DOMAIN-CONTAINING PROTEIN"/>
    <property type="match status" value="1"/>
</dbReference>
<evidence type="ECO:0000256" key="2">
    <source>
        <dbReference type="ARBA" id="ARBA00023235"/>
    </source>
</evidence>
<dbReference type="GO" id="GO:0016853">
    <property type="term" value="F:isomerase activity"/>
    <property type="evidence" value="ECO:0000318"/>
    <property type="project" value="GO_Central"/>
</dbReference>
<keyword evidence="2" id="KW-0413">Isomerase</keyword>
<dbReference type="Proteomes" id="UP000091857">
    <property type="component" value="Chromosome 1"/>
</dbReference>
<name>A0A2C9WN44_MANES</name>
<dbReference type="OMA" id="AHWTNLS"/>
<sequence length="299" mass="32732">MGKQHVKYFVVDAFTDSAFKGNPAAVCFLEEEKDDKWLQAVAAEFNISQTCYLTTINLRDTVNSNPRFHLRWFTPVAEVKLCGHATLAASHILFSNGLVTSNVIEFVTLSGILTAKRVSDISSTDDLNNQNGKAKDCFLIELDFPTVPTTEFNSLDLAPISKALNGASIIDIRRTTGSDDLFVVLPSAKAVTDIQPQLDEIRNCPGRGIIVSGVSPSGSGFDFYSRFFCPKLGINEDPVCGSAHCALAHYWSTKLGKCDFMAYAASPRSGILNIHLDEQKRRVLLRGKAFTVMEGSILV</sequence>
<reference evidence="4" key="1">
    <citation type="journal article" date="2016" name="Nat. Biotechnol.">
        <title>Sequencing wild and cultivated cassava and related species reveals extensive interspecific hybridization and genetic diversity.</title>
        <authorList>
            <person name="Bredeson J.V."/>
            <person name="Lyons J.B."/>
            <person name="Prochnik S.E."/>
            <person name="Wu G.A."/>
            <person name="Ha C.M."/>
            <person name="Edsinger-Gonzales E."/>
            <person name="Grimwood J."/>
            <person name="Schmutz J."/>
            <person name="Rabbi I.Y."/>
            <person name="Egesi C."/>
            <person name="Nauluvula P."/>
            <person name="Lebot V."/>
            <person name="Ndunguru J."/>
            <person name="Mkamilo G."/>
            <person name="Bart R.S."/>
            <person name="Setter T.L."/>
            <person name="Gleadow R.M."/>
            <person name="Kulakow P."/>
            <person name="Ferguson M.E."/>
            <person name="Rounsley S."/>
            <person name="Rokhsar D.S."/>
        </authorList>
    </citation>
    <scope>NUCLEOTIDE SEQUENCE [LARGE SCALE GENOMIC DNA]</scope>
    <source>
        <strain evidence="4">cv. AM560-2</strain>
    </source>
</reference>
<dbReference type="PIRSF" id="PIRSF016184">
    <property type="entry name" value="PhzC_PhzF"/>
    <property type="match status" value="1"/>
</dbReference>
<comment type="similarity">
    <text evidence="1">Belongs to the PhzF family.</text>
</comment>
<accession>A0A2C9WN44</accession>
<keyword evidence="4" id="KW-1185">Reference proteome</keyword>
<dbReference type="EMBL" id="CM004387">
    <property type="protein sequence ID" value="OAY61686.1"/>
    <property type="molecule type" value="Genomic_DNA"/>
</dbReference>
<dbReference type="Pfam" id="PF02567">
    <property type="entry name" value="PhzC-PhzF"/>
    <property type="match status" value="1"/>
</dbReference>
<organism evidence="3 4">
    <name type="scientific">Manihot esculenta</name>
    <name type="common">Cassava</name>
    <name type="synonym">Jatropha manihot</name>
    <dbReference type="NCBI Taxonomy" id="3983"/>
    <lineage>
        <taxon>Eukaryota</taxon>
        <taxon>Viridiplantae</taxon>
        <taxon>Streptophyta</taxon>
        <taxon>Embryophyta</taxon>
        <taxon>Tracheophyta</taxon>
        <taxon>Spermatophyta</taxon>
        <taxon>Magnoliopsida</taxon>
        <taxon>eudicotyledons</taxon>
        <taxon>Gunneridae</taxon>
        <taxon>Pentapetalae</taxon>
        <taxon>rosids</taxon>
        <taxon>fabids</taxon>
        <taxon>Malpighiales</taxon>
        <taxon>Euphorbiaceae</taxon>
        <taxon>Crotonoideae</taxon>
        <taxon>Manihoteae</taxon>
        <taxon>Manihot</taxon>
    </lineage>
</organism>
<dbReference type="Gramene" id="Manes.01G209000.1.v8.1">
    <property type="protein sequence ID" value="Manes.01G209000.1.v8.1.CDS"/>
    <property type="gene ID" value="Manes.01G209000.v8.1"/>
</dbReference>
<gene>
    <name evidence="3" type="ORF">MANES_01G209000v8</name>
</gene>
<dbReference type="OrthoDB" id="75169at2759"/>
<dbReference type="Gene3D" id="3.10.310.10">
    <property type="entry name" value="Diaminopimelate Epimerase, Chain A, domain 1"/>
    <property type="match status" value="2"/>
</dbReference>
<evidence type="ECO:0000313" key="4">
    <source>
        <dbReference type="Proteomes" id="UP000091857"/>
    </source>
</evidence>
<dbReference type="PANTHER" id="PTHR13774">
    <property type="entry name" value="PHENAZINE BIOSYNTHESIS PROTEIN"/>
    <property type="match status" value="1"/>
</dbReference>
<evidence type="ECO:0000256" key="1">
    <source>
        <dbReference type="ARBA" id="ARBA00008270"/>
    </source>
</evidence>